<name>I4IMY4_MICAE</name>
<sequence length="152" mass="16733">MVEISKFFLLIRFLSGEKTLEFSPEEINNLSVIKKMKIKNNLGLFGLTTSLLLVIASEIVLASQEQTLELQPSQPPSADFFKPVTNLIKDLNHQGVTITDPNDPMAVRYRVNTPCRGCAVYLGTGVANPRTQTNNNGMGINFGLGFTMPFSP</sequence>
<dbReference type="AlphaFoldDB" id="I4IMY4"/>
<dbReference type="Proteomes" id="UP000004047">
    <property type="component" value="Unassembled WGS sequence"/>
</dbReference>
<proteinExistence type="predicted"/>
<protein>
    <submittedName>
        <fullName evidence="1">Similarity (Modular protein)</fullName>
    </submittedName>
</protein>
<comment type="caution">
    <text evidence="1">The sequence shown here is derived from an EMBL/GenBank/DDBJ whole genome shotgun (WGS) entry which is preliminary data.</text>
</comment>
<evidence type="ECO:0000313" key="1">
    <source>
        <dbReference type="EMBL" id="CCI35658.1"/>
    </source>
</evidence>
<dbReference type="HOGENOM" id="CLU_144750_0_0_3"/>
<dbReference type="EMBL" id="CAIQ01000090">
    <property type="protein sequence ID" value="CCI35658.1"/>
    <property type="molecule type" value="Genomic_DNA"/>
</dbReference>
<evidence type="ECO:0000313" key="2">
    <source>
        <dbReference type="Proteomes" id="UP000004047"/>
    </source>
</evidence>
<accession>I4IMY4</accession>
<gene>
    <name evidence="1" type="ORF">MICAK_180018</name>
</gene>
<organism evidence="1 2">
    <name type="scientific">Microcystis aeruginosa PCC 9701</name>
    <dbReference type="NCBI Taxonomy" id="721123"/>
    <lineage>
        <taxon>Bacteria</taxon>
        <taxon>Bacillati</taxon>
        <taxon>Cyanobacteriota</taxon>
        <taxon>Cyanophyceae</taxon>
        <taxon>Oscillatoriophycideae</taxon>
        <taxon>Chroococcales</taxon>
        <taxon>Microcystaceae</taxon>
        <taxon>Microcystis</taxon>
    </lineage>
</organism>
<reference evidence="1 2" key="1">
    <citation type="submission" date="2012-04" db="EMBL/GenBank/DDBJ databases">
        <authorList>
            <person name="Genoscope - CEA"/>
        </authorList>
    </citation>
    <scope>NUCLEOTIDE SEQUENCE [LARGE SCALE GENOMIC DNA]</scope>
    <source>
        <strain evidence="1 2">9701</strain>
    </source>
</reference>